<dbReference type="InterPro" id="IPR017937">
    <property type="entry name" value="Thioredoxin_CS"/>
</dbReference>
<dbReference type="PROSITE" id="PS51352">
    <property type="entry name" value="THIOREDOXIN_2"/>
    <property type="match status" value="4"/>
</dbReference>
<evidence type="ECO:0000259" key="9">
    <source>
        <dbReference type="PROSITE" id="PS51352"/>
    </source>
</evidence>
<feature type="chain" id="PRO_5040321810" description="DnaJ homolog subfamily C member 10" evidence="7">
    <location>
        <begin position="25"/>
        <end position="785"/>
    </location>
</feature>
<sequence length="785" mass="90425">MYAVNIGSFLIFLLLLSSFDPINTQETDYYQLLGVNRDATVKEIRKAFKNIAVKLHPDKNKDDKNADDNFIKLTRAYEVLKDPESRKVYDIHGEQMDSQNFRKQYHSYSYYRDQFGIYDDDPIIVTLSKNDYEVNILDTNQAWFVNFYSPNCHHCHELAPIWRKLARELEGVIRIGAVNCEDDFHLCHQLRIEAYPTLLYYEKEFHLYEGIKYTGDRTVEALEDFVLSKVDGNILIVSSANWENLQSENDRWLLFLCNDDNPNCPSEKNMLKLSASLVGLVSVGKVIEESLCEKLVENYQENSVILLLRTESVSTSPLLLHVIHGSDTKDILENVLVNLPNPEIVNEEKFKEIRSELRTESGKPWLLCFYLGAATELNLLLKRLPPLIPDINIGLVHCGKSSALCSSLHVVRYPTWGALKVGGAFEIYHGRDVLYEVANFAKESAKSTNLHALSPADFHNILSEGTLWFIDWYAPWCPPCRKLLPELRKASQNFDPEKIQFGTVDCTSHRELCRRQGINSYPTTILYNNSQTNVFHGVPDANSITDFLYDMMNPIVIILDDTNFIQLMRKPKEELWIVDFFAPWCGPCQKLGPQWRQLAKQVSSLSEVKVAQVDCVVNSDLCESQNIRNYPTIRLYPLGSRGLNSIAIYNGKRDTLSLKRWVISFLPSPVEHFSAKELEKQVLTRKYILPWIVDFYAPWCGHCIHFEPDFRTLALRLEGKVRSAKVDCEEDRVSCGRLGIREYPTLRLYLAPDSFFPIEVEDPAQMLKRVKQIIKEAEHTEHDEL</sequence>
<keyword evidence="11" id="KW-1185">Reference proteome</keyword>
<evidence type="ECO:0000256" key="7">
    <source>
        <dbReference type="SAM" id="SignalP"/>
    </source>
</evidence>
<dbReference type="GO" id="GO:0016671">
    <property type="term" value="F:oxidoreductase activity, acting on a sulfur group of donors, disulfide as acceptor"/>
    <property type="evidence" value="ECO:0007669"/>
    <property type="project" value="TreeGrafter"/>
</dbReference>
<dbReference type="CDD" id="cd06257">
    <property type="entry name" value="DnaJ"/>
    <property type="match status" value="1"/>
</dbReference>
<gene>
    <name evidence="10" type="ORF">PSYICH_LOCUS5978</name>
</gene>
<accession>A0A9P0CVY4</accession>
<dbReference type="InterPro" id="IPR052460">
    <property type="entry name" value="ER_disulfide_reductase"/>
</dbReference>
<dbReference type="GO" id="GO:0005788">
    <property type="term" value="C:endoplasmic reticulum lumen"/>
    <property type="evidence" value="ECO:0007669"/>
    <property type="project" value="TreeGrafter"/>
</dbReference>
<dbReference type="GO" id="GO:0051787">
    <property type="term" value="F:misfolded protein binding"/>
    <property type="evidence" value="ECO:0007669"/>
    <property type="project" value="TreeGrafter"/>
</dbReference>
<evidence type="ECO:0000256" key="5">
    <source>
        <dbReference type="ARBA" id="ARBA00035002"/>
    </source>
</evidence>
<dbReference type="PANTHER" id="PTHR44340:SF1">
    <property type="entry name" value="DNAJ HOMOLOG SUBFAMILY C MEMBER 10"/>
    <property type="match status" value="1"/>
</dbReference>
<dbReference type="GO" id="GO:0006914">
    <property type="term" value="P:autophagy"/>
    <property type="evidence" value="ECO:0007669"/>
    <property type="project" value="UniProtKB-KW"/>
</dbReference>
<evidence type="ECO:0000256" key="1">
    <source>
        <dbReference type="ARBA" id="ARBA00004163"/>
    </source>
</evidence>
<dbReference type="EMBL" id="OV651830">
    <property type="protein sequence ID" value="CAH1105266.1"/>
    <property type="molecule type" value="Genomic_DNA"/>
</dbReference>
<dbReference type="PRINTS" id="PR00625">
    <property type="entry name" value="JDOMAIN"/>
</dbReference>
<dbReference type="OrthoDB" id="5810603at2759"/>
<dbReference type="InterPro" id="IPR018253">
    <property type="entry name" value="DnaJ_domain_CS"/>
</dbReference>
<dbReference type="Proteomes" id="UP001153636">
    <property type="component" value="Chromosome 18"/>
</dbReference>
<comment type="function">
    <text evidence="5">Plays an important role in regulating the size of autophagosomes during the formation process.</text>
</comment>
<dbReference type="PROSITE" id="PS00636">
    <property type="entry name" value="DNAJ_1"/>
    <property type="match status" value="1"/>
</dbReference>
<feature type="domain" description="Thioredoxin" evidence="9">
    <location>
        <begin position="431"/>
        <end position="553"/>
    </location>
</feature>
<evidence type="ECO:0000256" key="3">
    <source>
        <dbReference type="ARBA" id="ARBA00020921"/>
    </source>
</evidence>
<keyword evidence="7" id="KW-0732">Signal</keyword>
<keyword evidence="4" id="KW-0072">Autophagy</keyword>
<dbReference type="SMART" id="SM00271">
    <property type="entry name" value="DnaJ"/>
    <property type="match status" value="1"/>
</dbReference>
<feature type="domain" description="Thioredoxin" evidence="9">
    <location>
        <begin position="76"/>
        <end position="231"/>
    </location>
</feature>
<evidence type="ECO:0000256" key="2">
    <source>
        <dbReference type="ARBA" id="ARBA00020920"/>
    </source>
</evidence>
<dbReference type="GO" id="GO:0005789">
    <property type="term" value="C:endoplasmic reticulum membrane"/>
    <property type="evidence" value="ECO:0007669"/>
    <property type="project" value="UniProtKB-SubCell"/>
</dbReference>
<dbReference type="Gene3D" id="1.10.287.110">
    <property type="entry name" value="DnaJ domain"/>
    <property type="match status" value="1"/>
</dbReference>
<dbReference type="SUPFAM" id="SSF46565">
    <property type="entry name" value="Chaperone J-domain"/>
    <property type="match status" value="1"/>
</dbReference>
<dbReference type="InterPro" id="IPR036869">
    <property type="entry name" value="J_dom_sf"/>
</dbReference>
<feature type="domain" description="Thioredoxin" evidence="9">
    <location>
        <begin position="555"/>
        <end position="662"/>
    </location>
</feature>
<comment type="subcellular location">
    <subcellularLocation>
        <location evidence="1">Endoplasmic reticulum membrane</location>
        <topology evidence="1">Single-pass type IV membrane protein</topology>
    </subcellularLocation>
</comment>
<organism evidence="10 11">
    <name type="scientific">Psylliodes chrysocephalus</name>
    <dbReference type="NCBI Taxonomy" id="3402493"/>
    <lineage>
        <taxon>Eukaryota</taxon>
        <taxon>Metazoa</taxon>
        <taxon>Ecdysozoa</taxon>
        <taxon>Arthropoda</taxon>
        <taxon>Hexapoda</taxon>
        <taxon>Insecta</taxon>
        <taxon>Pterygota</taxon>
        <taxon>Neoptera</taxon>
        <taxon>Endopterygota</taxon>
        <taxon>Coleoptera</taxon>
        <taxon>Polyphaga</taxon>
        <taxon>Cucujiformia</taxon>
        <taxon>Chrysomeloidea</taxon>
        <taxon>Chrysomelidae</taxon>
        <taxon>Galerucinae</taxon>
        <taxon>Alticini</taxon>
        <taxon>Psylliodes</taxon>
    </lineage>
</organism>
<reference evidence="10" key="1">
    <citation type="submission" date="2022-01" db="EMBL/GenBank/DDBJ databases">
        <authorList>
            <person name="King R."/>
        </authorList>
    </citation>
    <scope>NUCLEOTIDE SEQUENCE</scope>
</reference>
<evidence type="ECO:0000259" key="8">
    <source>
        <dbReference type="PROSITE" id="PS50076"/>
    </source>
</evidence>
<evidence type="ECO:0000313" key="11">
    <source>
        <dbReference type="Proteomes" id="UP001153636"/>
    </source>
</evidence>
<feature type="signal peptide" evidence="7">
    <location>
        <begin position="1"/>
        <end position="24"/>
    </location>
</feature>
<dbReference type="SUPFAM" id="SSF52833">
    <property type="entry name" value="Thioredoxin-like"/>
    <property type="match status" value="5"/>
</dbReference>
<proteinExistence type="predicted"/>
<dbReference type="Pfam" id="PF00226">
    <property type="entry name" value="DnaJ"/>
    <property type="match status" value="1"/>
</dbReference>
<dbReference type="Pfam" id="PF00085">
    <property type="entry name" value="Thioredoxin"/>
    <property type="match status" value="4"/>
</dbReference>
<dbReference type="InterPro" id="IPR001623">
    <property type="entry name" value="DnaJ_domain"/>
</dbReference>
<dbReference type="PROSITE" id="PS50076">
    <property type="entry name" value="DNAJ_2"/>
    <property type="match status" value="1"/>
</dbReference>
<dbReference type="PANTHER" id="PTHR44340">
    <property type="entry name" value="DNAJ HOMOLOG SUBFAMILY C MEMBER 10"/>
    <property type="match status" value="1"/>
</dbReference>
<dbReference type="GO" id="GO:0036498">
    <property type="term" value="P:IRE1-mediated unfolded protein response"/>
    <property type="evidence" value="ECO:0007669"/>
    <property type="project" value="TreeGrafter"/>
</dbReference>
<dbReference type="PROSITE" id="PS00194">
    <property type="entry name" value="THIOREDOXIN_1"/>
    <property type="match status" value="1"/>
</dbReference>
<feature type="domain" description="J" evidence="8">
    <location>
        <begin position="28"/>
        <end position="93"/>
    </location>
</feature>
<evidence type="ECO:0000313" key="10">
    <source>
        <dbReference type="EMBL" id="CAH1105266.1"/>
    </source>
</evidence>
<evidence type="ECO:0000256" key="6">
    <source>
        <dbReference type="ARBA" id="ARBA00035043"/>
    </source>
</evidence>
<feature type="domain" description="Thioredoxin" evidence="9">
    <location>
        <begin position="664"/>
        <end position="775"/>
    </location>
</feature>
<dbReference type="AlphaFoldDB" id="A0A9P0CVY4"/>
<protein>
    <recommendedName>
        <fullName evidence="2">DnaJ homolog subfamily C member 10</fullName>
    </recommendedName>
    <alternativeName>
        <fullName evidence="3">DnaJ homolog subfamily C member 16</fullName>
    </alternativeName>
    <alternativeName>
        <fullName evidence="6">Endoplasmic reticulum DNA J domain-containing protein 8</fullName>
    </alternativeName>
</protein>
<dbReference type="Gene3D" id="3.40.30.10">
    <property type="entry name" value="Glutaredoxin"/>
    <property type="match status" value="5"/>
</dbReference>
<name>A0A9P0CVY4_9CUCU</name>
<dbReference type="GO" id="GO:0015035">
    <property type="term" value="F:protein-disulfide reductase activity"/>
    <property type="evidence" value="ECO:0007669"/>
    <property type="project" value="TreeGrafter"/>
</dbReference>
<dbReference type="InterPro" id="IPR013766">
    <property type="entry name" value="Thioredoxin_domain"/>
</dbReference>
<evidence type="ECO:0000256" key="4">
    <source>
        <dbReference type="ARBA" id="ARBA00023006"/>
    </source>
</evidence>
<dbReference type="InterPro" id="IPR036249">
    <property type="entry name" value="Thioredoxin-like_sf"/>
</dbReference>